<dbReference type="GO" id="GO:0016853">
    <property type="term" value="F:isomerase activity"/>
    <property type="evidence" value="ECO:0007669"/>
    <property type="project" value="UniProtKB-KW"/>
</dbReference>
<protein>
    <submittedName>
        <fullName evidence="1">Putative sugar phosphate isomerase YwlF</fullName>
        <ecNumber evidence="1">5.3.1.-</ecNumber>
    </submittedName>
</protein>
<dbReference type="InterPro" id="IPR003500">
    <property type="entry name" value="RpiB_LacA_LacB"/>
</dbReference>
<dbReference type="EMBL" id="VSSQ01056335">
    <property type="protein sequence ID" value="MPN10184.1"/>
    <property type="molecule type" value="Genomic_DNA"/>
</dbReference>
<organism evidence="1">
    <name type="scientific">bioreactor metagenome</name>
    <dbReference type="NCBI Taxonomy" id="1076179"/>
    <lineage>
        <taxon>unclassified sequences</taxon>
        <taxon>metagenomes</taxon>
        <taxon>ecological metagenomes</taxon>
    </lineage>
</organism>
<sequence length="55" mass="6430">MTREHNDTNVLALGANVTTTVRAQGIVDIWLNEPFFHGERHQRRIDKISIYEKTH</sequence>
<name>A0A645FC92_9ZZZZ</name>
<keyword evidence="1" id="KW-0413">Isomerase</keyword>
<comment type="caution">
    <text evidence="1">The sequence shown here is derived from an EMBL/GenBank/DDBJ whole genome shotgun (WGS) entry which is preliminary data.</text>
</comment>
<evidence type="ECO:0000313" key="1">
    <source>
        <dbReference type="EMBL" id="MPN10184.1"/>
    </source>
</evidence>
<dbReference type="EC" id="5.3.1.-" evidence="1"/>
<gene>
    <name evidence="1" type="primary">ywlF_16</name>
    <name evidence="1" type="ORF">SDC9_157479</name>
</gene>
<reference evidence="1" key="1">
    <citation type="submission" date="2019-08" db="EMBL/GenBank/DDBJ databases">
        <authorList>
            <person name="Kucharzyk K."/>
            <person name="Murdoch R.W."/>
            <person name="Higgins S."/>
            <person name="Loffler F."/>
        </authorList>
    </citation>
    <scope>NUCLEOTIDE SEQUENCE</scope>
</reference>
<dbReference type="SUPFAM" id="SSF89623">
    <property type="entry name" value="Ribose/Galactose isomerase RpiB/AlsB"/>
    <property type="match status" value="1"/>
</dbReference>
<dbReference type="Pfam" id="PF02502">
    <property type="entry name" value="LacAB_rpiB"/>
    <property type="match status" value="1"/>
</dbReference>
<dbReference type="GO" id="GO:0005975">
    <property type="term" value="P:carbohydrate metabolic process"/>
    <property type="evidence" value="ECO:0007669"/>
    <property type="project" value="InterPro"/>
</dbReference>
<dbReference type="InterPro" id="IPR036569">
    <property type="entry name" value="RpiB_LacA_LacB_sf"/>
</dbReference>
<dbReference type="Gene3D" id="3.40.1400.10">
    <property type="entry name" value="Sugar-phosphate isomerase, RpiB/LacA/LacB"/>
    <property type="match status" value="1"/>
</dbReference>
<dbReference type="AlphaFoldDB" id="A0A645FC92"/>
<accession>A0A645FC92</accession>
<proteinExistence type="predicted"/>